<feature type="transmembrane region" description="Helical" evidence="1">
    <location>
        <begin position="139"/>
        <end position="161"/>
    </location>
</feature>
<evidence type="ECO:0000256" key="1">
    <source>
        <dbReference type="SAM" id="Phobius"/>
    </source>
</evidence>
<evidence type="ECO:0000313" key="2">
    <source>
        <dbReference type="EMBL" id="ORY60255.1"/>
    </source>
</evidence>
<dbReference type="InParanoid" id="A0A1Y2DNM0"/>
<dbReference type="RefSeq" id="XP_040712689.1">
    <property type="nucleotide sequence ID" value="XM_040860938.1"/>
</dbReference>
<dbReference type="AlphaFoldDB" id="A0A1Y2DNM0"/>
<gene>
    <name evidence="2" type="ORF">BCR38DRAFT_444413</name>
</gene>
<dbReference type="Proteomes" id="UP000193689">
    <property type="component" value="Unassembled WGS sequence"/>
</dbReference>
<evidence type="ECO:0000313" key="3">
    <source>
        <dbReference type="Proteomes" id="UP000193689"/>
    </source>
</evidence>
<accession>A0A1Y2DNM0</accession>
<feature type="transmembrane region" description="Helical" evidence="1">
    <location>
        <begin position="74"/>
        <end position="96"/>
    </location>
</feature>
<organism evidence="2 3">
    <name type="scientific">Pseudomassariella vexata</name>
    <dbReference type="NCBI Taxonomy" id="1141098"/>
    <lineage>
        <taxon>Eukaryota</taxon>
        <taxon>Fungi</taxon>
        <taxon>Dikarya</taxon>
        <taxon>Ascomycota</taxon>
        <taxon>Pezizomycotina</taxon>
        <taxon>Sordariomycetes</taxon>
        <taxon>Xylariomycetidae</taxon>
        <taxon>Amphisphaeriales</taxon>
        <taxon>Pseudomassariaceae</taxon>
        <taxon>Pseudomassariella</taxon>
    </lineage>
</organism>
<proteinExistence type="predicted"/>
<keyword evidence="1" id="KW-0472">Membrane</keyword>
<protein>
    <submittedName>
        <fullName evidence="2">Uncharacterized protein</fullName>
    </submittedName>
</protein>
<dbReference type="EMBL" id="MCFJ01000012">
    <property type="protein sequence ID" value="ORY60255.1"/>
    <property type="molecule type" value="Genomic_DNA"/>
</dbReference>
<sequence length="230" mass="25382">MPPYYNLLLDGPCPRGPHPPSAMLQFLRGPLTLNNMIALAISYSVYRSRQVLTAAAAAALGEKPGCQMSRPESLFGLLAFLFATSLVYNFVALFHVHRLNKHVYEHLGGQGSCARRGALTDVERAALRRRYQLMMKARSSLFVAVADVVLGLMFLGIYVLTTLQAKREVRVELGVAYASIGALVAFLFYFGLGVNAVKRWVRDGKERKLEAEEVEVADAKEPLLVNPEIA</sequence>
<keyword evidence="1" id="KW-0812">Transmembrane</keyword>
<dbReference type="OrthoDB" id="10553526at2759"/>
<dbReference type="GeneID" id="63777150"/>
<comment type="caution">
    <text evidence="2">The sequence shown here is derived from an EMBL/GenBank/DDBJ whole genome shotgun (WGS) entry which is preliminary data.</text>
</comment>
<keyword evidence="1" id="KW-1133">Transmembrane helix</keyword>
<feature type="transmembrane region" description="Helical" evidence="1">
    <location>
        <begin position="173"/>
        <end position="197"/>
    </location>
</feature>
<keyword evidence="3" id="KW-1185">Reference proteome</keyword>
<name>A0A1Y2DNM0_9PEZI</name>
<reference evidence="2 3" key="1">
    <citation type="submission" date="2016-07" db="EMBL/GenBank/DDBJ databases">
        <title>Pervasive Adenine N6-methylation of Active Genes in Fungi.</title>
        <authorList>
            <consortium name="DOE Joint Genome Institute"/>
            <person name="Mondo S.J."/>
            <person name="Dannebaum R.O."/>
            <person name="Kuo R.C."/>
            <person name="Labutti K."/>
            <person name="Haridas S."/>
            <person name="Kuo A."/>
            <person name="Salamov A."/>
            <person name="Ahrendt S.R."/>
            <person name="Lipzen A."/>
            <person name="Sullivan W."/>
            <person name="Andreopoulos W.B."/>
            <person name="Clum A."/>
            <person name="Lindquist E."/>
            <person name="Daum C."/>
            <person name="Ramamoorthy G.K."/>
            <person name="Gryganskyi A."/>
            <person name="Culley D."/>
            <person name="Magnuson J.K."/>
            <person name="James T.Y."/>
            <person name="O'Malley M.A."/>
            <person name="Stajich J.E."/>
            <person name="Spatafora J.W."/>
            <person name="Visel A."/>
            <person name="Grigoriev I.V."/>
        </authorList>
    </citation>
    <scope>NUCLEOTIDE SEQUENCE [LARGE SCALE GENOMIC DNA]</scope>
    <source>
        <strain evidence="2 3">CBS 129021</strain>
    </source>
</reference>